<accession>A0A089LXR9</accession>
<dbReference type="AlphaFoldDB" id="A0A089LXR9"/>
<evidence type="ECO:0000313" key="3">
    <source>
        <dbReference type="EMBL" id="AIQ64890.1"/>
    </source>
</evidence>
<reference evidence="3 4" key="1">
    <citation type="submission" date="2014-08" db="EMBL/GenBank/DDBJ databases">
        <title>Comparative genomics of the Paenibacillus odorifer group.</title>
        <authorList>
            <person name="den Bakker H.C."/>
            <person name="Tsai Y.-C."/>
            <person name="Martin N."/>
            <person name="Korlach J."/>
            <person name="Wiedmann M."/>
        </authorList>
    </citation>
    <scope>NUCLEOTIDE SEQUENCE [LARGE SCALE GENOMIC DNA]</scope>
    <source>
        <strain evidence="3 4">DSM 14472</strain>
    </source>
</reference>
<feature type="region of interest" description="Disordered" evidence="1">
    <location>
        <begin position="27"/>
        <end position="76"/>
    </location>
</feature>
<organism evidence="3 4">
    <name type="scientific">Paenibacillus stellifer</name>
    <dbReference type="NCBI Taxonomy" id="169760"/>
    <lineage>
        <taxon>Bacteria</taxon>
        <taxon>Bacillati</taxon>
        <taxon>Bacillota</taxon>
        <taxon>Bacilli</taxon>
        <taxon>Bacillales</taxon>
        <taxon>Paenibacillaceae</taxon>
        <taxon>Paenibacillus</taxon>
    </lineage>
</organism>
<dbReference type="OrthoDB" id="2867621at2"/>
<dbReference type="STRING" id="169760.PSTEL_19000"/>
<sequence length="180" mass="18309">MKGKQALLFISAGLLVSALAACGNGNAGTAEQEHAGHTAQASHAEHARHTMTAQPTPGAGSTATSQPVQTAGSTAAAESPAAQAICEELDGLFAIEKEVNQGDFAAAAEAFEGLHEGFHAILAIVKDKLGSAYSEGMHPDFDALEAAIHTKDKAKTLKLVQANRAALSKAAADMGIVLNP</sequence>
<feature type="signal peptide" evidence="2">
    <location>
        <begin position="1"/>
        <end position="20"/>
    </location>
</feature>
<evidence type="ECO:0000256" key="2">
    <source>
        <dbReference type="SAM" id="SignalP"/>
    </source>
</evidence>
<evidence type="ECO:0008006" key="5">
    <source>
        <dbReference type="Google" id="ProtNLM"/>
    </source>
</evidence>
<feature type="compositionally biased region" description="Polar residues" evidence="1">
    <location>
        <begin position="51"/>
        <end position="69"/>
    </location>
</feature>
<dbReference type="RefSeq" id="WP_038697505.1">
    <property type="nucleotide sequence ID" value="NZ_CP009286.1"/>
</dbReference>
<proteinExistence type="predicted"/>
<dbReference type="PROSITE" id="PS51257">
    <property type="entry name" value="PROKAR_LIPOPROTEIN"/>
    <property type="match status" value="1"/>
</dbReference>
<keyword evidence="2" id="KW-0732">Signal</keyword>
<dbReference type="KEGG" id="pste:PSTEL_19000"/>
<dbReference type="EMBL" id="CP009286">
    <property type="protein sequence ID" value="AIQ64890.1"/>
    <property type="molecule type" value="Genomic_DNA"/>
</dbReference>
<feature type="chain" id="PRO_5039692010" description="Lipoprotein" evidence="2">
    <location>
        <begin position="21"/>
        <end position="180"/>
    </location>
</feature>
<evidence type="ECO:0000256" key="1">
    <source>
        <dbReference type="SAM" id="MobiDB-lite"/>
    </source>
</evidence>
<protein>
    <recommendedName>
        <fullName evidence="5">Lipoprotein</fullName>
    </recommendedName>
</protein>
<dbReference type="HOGENOM" id="CLU_1633765_0_0_9"/>
<gene>
    <name evidence="3" type="ORF">PSTEL_19000</name>
</gene>
<dbReference type="Proteomes" id="UP000029507">
    <property type="component" value="Chromosome"/>
</dbReference>
<evidence type="ECO:0000313" key="4">
    <source>
        <dbReference type="Proteomes" id="UP000029507"/>
    </source>
</evidence>
<keyword evidence="4" id="KW-1185">Reference proteome</keyword>
<name>A0A089LXR9_9BACL</name>